<dbReference type="RefSeq" id="WP_379849895.1">
    <property type="nucleotide sequence ID" value="NZ_JBHSMA010000012.1"/>
</dbReference>
<comment type="caution">
    <text evidence="2">The sequence shown here is derived from an EMBL/GenBank/DDBJ whole genome shotgun (WGS) entry which is preliminary data.</text>
</comment>
<dbReference type="EMBL" id="JBHSMA010000012">
    <property type="protein sequence ID" value="MFC5412411.1"/>
    <property type="molecule type" value="Genomic_DNA"/>
</dbReference>
<sequence>MGILETVKNLFGFGSSTVLPEEGESIPKPHQRQQTGPPPAAQRRDQVIRFVIDKLRIYQNEPANAPVGLQVLVLCGNPEEEEVYRVAVWASQPGRFQNELNRQLADHYVNLPKDWQFECAFFREQLPACTFREGNLGLVVLDAHRSAGPARRARVTVLVGQAEQPAYLLDPEQKTIFYMGRGRTSQTSSGRVRTNDLVILHEDDPAFDPQIGVGNRAVSRAHATIQFDPAKRSYRLLVDPGGLPASGNKTKLIHPNDTIERADIAGMTYPLQSGDQIELGGEVTLLFELID</sequence>
<keyword evidence="3" id="KW-1185">Reference proteome</keyword>
<dbReference type="Gene3D" id="2.60.200.20">
    <property type="match status" value="1"/>
</dbReference>
<name>A0ABW0IJ26_9BACT</name>
<organism evidence="2 3">
    <name type="scientific">Larkinella bovis</name>
    <dbReference type="NCBI Taxonomy" id="683041"/>
    <lineage>
        <taxon>Bacteria</taxon>
        <taxon>Pseudomonadati</taxon>
        <taxon>Bacteroidota</taxon>
        <taxon>Cytophagia</taxon>
        <taxon>Cytophagales</taxon>
        <taxon>Spirosomataceae</taxon>
        <taxon>Larkinella</taxon>
    </lineage>
</organism>
<proteinExistence type="predicted"/>
<gene>
    <name evidence="2" type="ORF">ACFPMF_24010</name>
</gene>
<accession>A0ABW0IJ26</accession>
<dbReference type="SUPFAM" id="SSF49879">
    <property type="entry name" value="SMAD/FHA domain"/>
    <property type="match status" value="1"/>
</dbReference>
<dbReference type="InterPro" id="IPR008984">
    <property type="entry name" value="SMAD_FHA_dom_sf"/>
</dbReference>
<evidence type="ECO:0000313" key="2">
    <source>
        <dbReference type="EMBL" id="MFC5412411.1"/>
    </source>
</evidence>
<dbReference type="Proteomes" id="UP001596106">
    <property type="component" value="Unassembled WGS sequence"/>
</dbReference>
<reference evidence="3" key="1">
    <citation type="journal article" date="2019" name="Int. J. Syst. Evol. Microbiol.">
        <title>The Global Catalogue of Microorganisms (GCM) 10K type strain sequencing project: providing services to taxonomists for standard genome sequencing and annotation.</title>
        <authorList>
            <consortium name="The Broad Institute Genomics Platform"/>
            <consortium name="The Broad Institute Genome Sequencing Center for Infectious Disease"/>
            <person name="Wu L."/>
            <person name="Ma J."/>
        </authorList>
    </citation>
    <scope>NUCLEOTIDE SEQUENCE [LARGE SCALE GENOMIC DNA]</scope>
    <source>
        <strain evidence="3">CCUG 55250</strain>
    </source>
</reference>
<feature type="region of interest" description="Disordered" evidence="1">
    <location>
        <begin position="21"/>
        <end position="42"/>
    </location>
</feature>
<protein>
    <submittedName>
        <fullName evidence="2">FHA domain-containing protein</fullName>
    </submittedName>
</protein>
<evidence type="ECO:0000313" key="3">
    <source>
        <dbReference type="Proteomes" id="UP001596106"/>
    </source>
</evidence>
<evidence type="ECO:0000256" key="1">
    <source>
        <dbReference type="SAM" id="MobiDB-lite"/>
    </source>
</evidence>